<name>A0A5P2B1C8_STRVZ</name>
<evidence type="ECO:0000256" key="1">
    <source>
        <dbReference type="SAM" id="MobiDB-lite"/>
    </source>
</evidence>
<dbReference type="EMBL" id="CP029194">
    <property type="protein sequence ID" value="QES24304.1"/>
    <property type="molecule type" value="Genomic_DNA"/>
</dbReference>
<sequence>MPPGDGPVLSTDGVQERRAGSVDLPGVPLAANPVRRFVSGEVVRTLTQARGRPVAWAVRHRAVGGQLGKEK</sequence>
<dbReference type="AlphaFoldDB" id="A0A5P2B1C8"/>
<organism evidence="2 3">
    <name type="scientific">Streptomyces venezuelae</name>
    <dbReference type="NCBI Taxonomy" id="54571"/>
    <lineage>
        <taxon>Bacteria</taxon>
        <taxon>Bacillati</taxon>
        <taxon>Actinomycetota</taxon>
        <taxon>Actinomycetes</taxon>
        <taxon>Kitasatosporales</taxon>
        <taxon>Streptomycetaceae</taxon>
        <taxon>Streptomyces</taxon>
    </lineage>
</organism>
<evidence type="ECO:0000313" key="3">
    <source>
        <dbReference type="Proteomes" id="UP000324106"/>
    </source>
</evidence>
<feature type="region of interest" description="Disordered" evidence="1">
    <location>
        <begin position="1"/>
        <end position="25"/>
    </location>
</feature>
<accession>A0A5P2B1C8</accession>
<reference evidence="2 3" key="1">
    <citation type="submission" date="2018-05" db="EMBL/GenBank/DDBJ databases">
        <title>Streptomyces venezuelae.</title>
        <authorList>
            <person name="Kim W."/>
            <person name="Lee N."/>
            <person name="Cho B.-K."/>
        </authorList>
    </citation>
    <scope>NUCLEOTIDE SEQUENCE [LARGE SCALE GENOMIC DNA]</scope>
    <source>
        <strain evidence="2 3">ATCC 15068</strain>
    </source>
</reference>
<proteinExistence type="predicted"/>
<evidence type="ECO:0000313" key="2">
    <source>
        <dbReference type="EMBL" id="QES24304.1"/>
    </source>
</evidence>
<protein>
    <submittedName>
        <fullName evidence="2">Uncharacterized protein</fullName>
    </submittedName>
</protein>
<dbReference type="Proteomes" id="UP000324106">
    <property type="component" value="Chromosome"/>
</dbReference>
<gene>
    <name evidence="2" type="ORF">DEJ46_38825</name>
</gene>
<dbReference type="OrthoDB" id="3280057at2"/>